<dbReference type="Proteomes" id="UP000499080">
    <property type="component" value="Unassembled WGS sequence"/>
</dbReference>
<proteinExistence type="predicted"/>
<accession>A0A4Y2CS26</accession>
<keyword evidence="2" id="KW-1185">Reference proteome</keyword>
<evidence type="ECO:0000313" key="1">
    <source>
        <dbReference type="EMBL" id="GBM07210.1"/>
    </source>
</evidence>
<evidence type="ECO:0000313" key="2">
    <source>
        <dbReference type="Proteomes" id="UP000499080"/>
    </source>
</evidence>
<dbReference type="EMBL" id="BGPR01000240">
    <property type="protein sequence ID" value="GBM07210.1"/>
    <property type="molecule type" value="Genomic_DNA"/>
</dbReference>
<gene>
    <name evidence="1" type="ORF">AVEN_25472_1</name>
</gene>
<comment type="caution">
    <text evidence="1">The sequence shown here is derived from an EMBL/GenBank/DDBJ whole genome shotgun (WGS) entry which is preliminary data.</text>
</comment>
<protein>
    <submittedName>
        <fullName evidence="1">Uncharacterized protein</fullName>
    </submittedName>
</protein>
<name>A0A4Y2CS26_ARAVE</name>
<sequence>MNGFVAHPYRPAPLQALLDVEGDYGCLSFIMNHLVVQSMFLEDMIWMDEACFSLNGVAVAKTTSTGRLKILDTLSKFNIKYAGRLMFDMEFSITS</sequence>
<dbReference type="AlphaFoldDB" id="A0A4Y2CS26"/>
<reference evidence="1 2" key="1">
    <citation type="journal article" date="2019" name="Sci. Rep.">
        <title>Orb-weaving spider Araneus ventricosus genome elucidates the spidroin gene catalogue.</title>
        <authorList>
            <person name="Kono N."/>
            <person name="Nakamura H."/>
            <person name="Ohtoshi R."/>
            <person name="Moran D.A.P."/>
            <person name="Shinohara A."/>
            <person name="Yoshida Y."/>
            <person name="Fujiwara M."/>
            <person name="Mori M."/>
            <person name="Tomita M."/>
            <person name="Arakawa K."/>
        </authorList>
    </citation>
    <scope>NUCLEOTIDE SEQUENCE [LARGE SCALE GENOMIC DNA]</scope>
</reference>
<organism evidence="1 2">
    <name type="scientific">Araneus ventricosus</name>
    <name type="common">Orbweaver spider</name>
    <name type="synonym">Epeira ventricosa</name>
    <dbReference type="NCBI Taxonomy" id="182803"/>
    <lineage>
        <taxon>Eukaryota</taxon>
        <taxon>Metazoa</taxon>
        <taxon>Ecdysozoa</taxon>
        <taxon>Arthropoda</taxon>
        <taxon>Chelicerata</taxon>
        <taxon>Arachnida</taxon>
        <taxon>Araneae</taxon>
        <taxon>Araneomorphae</taxon>
        <taxon>Entelegynae</taxon>
        <taxon>Araneoidea</taxon>
        <taxon>Araneidae</taxon>
        <taxon>Araneus</taxon>
    </lineage>
</organism>